<dbReference type="Pfam" id="PF01323">
    <property type="entry name" value="DSBA"/>
    <property type="match status" value="1"/>
</dbReference>
<comment type="similarity">
    <text evidence="1">Belongs to the GST superfamily. NadH family.</text>
</comment>
<reference evidence="3 4" key="3">
    <citation type="submission" date="2022-01" db="EMBL/GenBank/DDBJ databases">
        <authorList>
            <person name="Zhou L.Y."/>
        </authorList>
    </citation>
    <scope>NUCLEOTIDE SEQUENCE [LARGE SCALE GENOMIC DNA]</scope>
    <source>
        <strain evidence="3 4">TLK-CK17</strain>
    </source>
</reference>
<reference evidence="4" key="1">
    <citation type="submission" date="2022-01" db="EMBL/GenBank/DDBJ databases">
        <title>Lysobacter chinensis sp. nov., a bacterium isolated from cow dung compost.</title>
        <authorList>
            <person name="Zhou L.Y."/>
        </authorList>
    </citation>
    <scope>NUCLEOTIDE SEQUENCE [LARGE SCALE GENOMIC DNA]</scope>
    <source>
        <strain evidence="4">TLK-CK17</strain>
    </source>
</reference>
<organism evidence="3 4">
    <name type="scientific">Marilutibacter chinensis</name>
    <dbReference type="NCBI Taxonomy" id="2912247"/>
    <lineage>
        <taxon>Bacteria</taxon>
        <taxon>Pseudomonadati</taxon>
        <taxon>Pseudomonadota</taxon>
        <taxon>Gammaproteobacteria</taxon>
        <taxon>Lysobacterales</taxon>
        <taxon>Lysobacteraceae</taxon>
        <taxon>Marilutibacter</taxon>
    </lineage>
</organism>
<dbReference type="InterPro" id="IPR014440">
    <property type="entry name" value="HCCAis_GSTk"/>
</dbReference>
<dbReference type="InterPro" id="IPR051924">
    <property type="entry name" value="GST_Kappa/NadH"/>
</dbReference>
<comment type="caution">
    <text evidence="3">The sequence shown here is derived from an EMBL/GenBank/DDBJ whole genome shotgun (WGS) entry which is preliminary data.</text>
</comment>
<reference evidence="3 4" key="2">
    <citation type="submission" date="2022-01" db="EMBL/GenBank/DDBJ databases">
        <title>Lysobacter chinensis sp. nov., a bacterium isolated from cow dung compost.</title>
        <authorList>
            <person name="Liu Y."/>
        </authorList>
    </citation>
    <scope>NUCLEOTIDE SEQUENCE [LARGE SCALE GENOMIC DNA]</scope>
    <source>
        <strain evidence="3 4">TLK-CK17</strain>
    </source>
</reference>
<evidence type="ECO:0000256" key="1">
    <source>
        <dbReference type="PIRNR" id="PIRNR006386"/>
    </source>
</evidence>
<proteinExistence type="inferred from homology"/>
<evidence type="ECO:0000313" key="4">
    <source>
        <dbReference type="Proteomes" id="UP001430796"/>
    </source>
</evidence>
<dbReference type="Proteomes" id="UP001430796">
    <property type="component" value="Unassembled WGS sequence"/>
</dbReference>
<dbReference type="PIRSF" id="PIRSF006386">
    <property type="entry name" value="HCCAis_GSTk"/>
    <property type="match status" value="1"/>
</dbReference>
<evidence type="ECO:0000313" key="3">
    <source>
        <dbReference type="EMBL" id="MCF7222179.1"/>
    </source>
</evidence>
<protein>
    <recommendedName>
        <fullName evidence="1">2-hydroxychromene-2-carboxylate isomerase</fullName>
        <ecNumber evidence="1">5.99.1.4</ecNumber>
    </recommendedName>
</protein>
<keyword evidence="1 3" id="KW-0413">Isomerase</keyword>
<dbReference type="PANTHER" id="PTHR42943:SF2">
    <property type="entry name" value="GLUTATHIONE S-TRANSFERASE KAPPA 1"/>
    <property type="match status" value="1"/>
</dbReference>
<keyword evidence="4" id="KW-1185">Reference proteome</keyword>
<evidence type="ECO:0000259" key="2">
    <source>
        <dbReference type="Pfam" id="PF01323"/>
    </source>
</evidence>
<dbReference type="InterPro" id="IPR001853">
    <property type="entry name" value="DSBA-like_thioredoxin_dom"/>
</dbReference>
<feature type="domain" description="DSBA-like thioredoxin" evidence="2">
    <location>
        <begin position="5"/>
        <end position="178"/>
    </location>
</feature>
<dbReference type="EMBL" id="JAKJPO010000005">
    <property type="protein sequence ID" value="MCF7222179.1"/>
    <property type="molecule type" value="Genomic_DNA"/>
</dbReference>
<dbReference type="Gene3D" id="3.40.30.10">
    <property type="entry name" value="Glutaredoxin"/>
    <property type="match status" value="1"/>
</dbReference>
<dbReference type="EC" id="5.99.1.4" evidence="1"/>
<dbReference type="CDD" id="cd03022">
    <property type="entry name" value="DsbA_HCCA_Iso"/>
    <property type="match status" value="1"/>
</dbReference>
<dbReference type="RefSeq" id="WP_237054611.1">
    <property type="nucleotide sequence ID" value="NZ_JAKJPO010000005.1"/>
</dbReference>
<dbReference type="PANTHER" id="PTHR42943">
    <property type="entry name" value="GLUTATHIONE S-TRANSFERASE KAPPA"/>
    <property type="match status" value="1"/>
</dbReference>
<sequence length="208" mass="22406">MPLTWYFDFISPFAYLQWQKIKTLHDSGVAVEPVPIVFAAVLSARGQKGPAEIPGKREFTYRHVLWQAVREGIELRFPPAHPFNPLPSLRLCIAAGSGIAAVDAIFDRIWRQGEAVDSAGAIAPLARALGIPADAIDRADVKDALRANTGRALDAGVYGVPTLAIGDQLFWGNDAHDFAMAVLADPALPASAEMQRVSSLPVGVQRRG</sequence>
<dbReference type="InterPro" id="IPR044087">
    <property type="entry name" value="NahD-like"/>
</dbReference>
<dbReference type="SUPFAM" id="SSF52833">
    <property type="entry name" value="Thioredoxin-like"/>
    <property type="match status" value="1"/>
</dbReference>
<gene>
    <name evidence="3" type="ORF">L3V18_10335</name>
</gene>
<accession>A0ABS9HTF0</accession>
<name>A0ABS9HTF0_9GAMM</name>
<dbReference type="GO" id="GO:0016853">
    <property type="term" value="F:isomerase activity"/>
    <property type="evidence" value="ECO:0007669"/>
    <property type="project" value="UniProtKB-KW"/>
</dbReference>
<comment type="catalytic activity">
    <reaction evidence="1">
        <text>2-hydroxychromene-2-carboxylate = (3E)-4-(2-hydroxyphenyl)-2-oxobut-3-enoate</text>
        <dbReference type="Rhea" id="RHEA:27401"/>
        <dbReference type="ChEBI" id="CHEBI:59350"/>
        <dbReference type="ChEBI" id="CHEBI:59353"/>
        <dbReference type="EC" id="5.99.1.4"/>
    </reaction>
</comment>
<dbReference type="InterPro" id="IPR036249">
    <property type="entry name" value="Thioredoxin-like_sf"/>
</dbReference>